<feature type="compositionally biased region" description="Low complexity" evidence="6">
    <location>
        <begin position="38"/>
        <end position="51"/>
    </location>
</feature>
<dbReference type="InterPro" id="IPR052035">
    <property type="entry name" value="ZnF_BED_domain_contain"/>
</dbReference>
<evidence type="ECO:0000256" key="4">
    <source>
        <dbReference type="ARBA" id="ARBA00022833"/>
    </source>
</evidence>
<dbReference type="Pfam" id="PF05699">
    <property type="entry name" value="Dimer_Tnp_hAT"/>
    <property type="match status" value="1"/>
</dbReference>
<reference evidence="10" key="1">
    <citation type="submission" date="2014-03" db="EMBL/GenBank/DDBJ databases">
        <title>The Genome Sequence of Puccinia striiformis f. sp. tritici PST-78.</title>
        <authorList>
            <consortium name="The Broad Institute Genome Sequencing Platform"/>
            <person name="Cuomo C."/>
            <person name="Hulbert S."/>
            <person name="Chen X."/>
            <person name="Walker B."/>
            <person name="Young S.K."/>
            <person name="Zeng Q."/>
            <person name="Gargeya S."/>
            <person name="Fitzgerald M."/>
            <person name="Haas B."/>
            <person name="Abouelleil A."/>
            <person name="Alvarado L."/>
            <person name="Arachchi H.M."/>
            <person name="Berlin A.M."/>
            <person name="Chapman S.B."/>
            <person name="Goldberg J."/>
            <person name="Griggs A."/>
            <person name="Gujja S."/>
            <person name="Hansen M."/>
            <person name="Howarth C."/>
            <person name="Imamovic A."/>
            <person name="Larimer J."/>
            <person name="McCowan C."/>
            <person name="Montmayeur A."/>
            <person name="Murphy C."/>
            <person name="Neiman D."/>
            <person name="Pearson M."/>
            <person name="Priest M."/>
            <person name="Roberts A."/>
            <person name="Saif S."/>
            <person name="Shea T."/>
            <person name="Sisk P."/>
            <person name="Sykes S."/>
            <person name="Wortman J."/>
            <person name="Nusbaum C."/>
            <person name="Birren B."/>
        </authorList>
    </citation>
    <scope>NUCLEOTIDE SEQUENCE [LARGE SCALE GENOMIC DNA]</scope>
    <source>
        <strain evidence="10">race PST-78</strain>
    </source>
</reference>
<evidence type="ECO:0000256" key="7">
    <source>
        <dbReference type="SAM" id="Phobius"/>
    </source>
</evidence>
<dbReference type="InterPro" id="IPR012337">
    <property type="entry name" value="RNaseH-like_sf"/>
</dbReference>
<accession>A0A0L0VIE6</accession>
<dbReference type="GO" id="GO:0005634">
    <property type="term" value="C:nucleus"/>
    <property type="evidence" value="ECO:0007669"/>
    <property type="project" value="UniProtKB-SubCell"/>
</dbReference>
<keyword evidence="5" id="KW-0539">Nucleus</keyword>
<dbReference type="GO" id="GO:0008270">
    <property type="term" value="F:zinc ion binding"/>
    <property type="evidence" value="ECO:0007669"/>
    <property type="project" value="UniProtKB-KW"/>
</dbReference>
<proteinExistence type="predicted"/>
<dbReference type="SUPFAM" id="SSF53098">
    <property type="entry name" value="Ribonuclease H-like"/>
    <property type="match status" value="1"/>
</dbReference>
<comment type="subcellular location">
    <subcellularLocation>
        <location evidence="1">Nucleus</location>
    </subcellularLocation>
</comment>
<dbReference type="GO" id="GO:0046983">
    <property type="term" value="F:protein dimerization activity"/>
    <property type="evidence" value="ECO:0007669"/>
    <property type="project" value="InterPro"/>
</dbReference>
<sequence>MARSGKKRRRVASPPPSFVSETPAQSQEDPIQRRPLRQTDNNSDNDQQTSNIESTTPRGTQKEPAKQLSDELKLERAIRLHQNRLSVCYACFNPPRLSDQRDKHGLKKIAFPCKRYVLTLTSLLEIICLPINSLLIIRCGRDINRPTYDNSTANLSKHVATCLKRQHDKTESQKLGAVGVTGTGDINPRDVAQLCAIWCAETARPFAALGEQAHWGILHPTVLKNLLERKAVSQDIGILYTAVQQLLIETLKEQFEGETGSLELEAMPLNFVRLKERHTGVYLAETVHLIVKKFGVQNKASLNLIAQVILRPFGSYKKKTQSNSASHKSDSDDNDLDPDDIEDMNEVLDHTREEDEDNDADETQLMGKMVMGGITNIDEVELVTHDIVDFSNEEDDDQYSSQSCKDTLAKFRSIARKLNKSPNSKASFVDICRDKRCLKPHNVERDVRTQWNSTFVQLSGILCCSEAILEWQKDKRHGTCRAHHINQADLGVARDLVSILEIFPDITFQVSTHGAAQISQVVVFIDQITSHLSTAISDQQAVYPPALRNACRAGLQLTNKYYTLTDCSPLYWVAMILHPSFKDEYFKLAQWKPKWIVESIRLTREMWEPHYKPSPHPTTAKQSNHRPRPPPTGVLARLSMAPEAQAGNTSTNPLTMWLAGALTLDDDGQPVNPLKWWIQQGRAGNQHGALLQMALDVLSCPATTVDLKQSFSFGREYVSVRRHRLSPSSLTRGMTVAFYSKNGKLASGVLRRWKLDHQNKKERNKKGKGINTVIEIDGAEDKDKELVMRTLKMSNENHNYLHLRVCQKKNGRYPGYLPFTPGYPLCGCGCESGCLILLKKRLYWQ</sequence>
<protein>
    <recommendedName>
        <fullName evidence="8">HAT C-terminal dimerisation domain-containing protein</fullName>
    </recommendedName>
</protein>
<feature type="compositionally biased region" description="Acidic residues" evidence="6">
    <location>
        <begin position="332"/>
        <end position="342"/>
    </location>
</feature>
<feature type="region of interest" description="Disordered" evidence="6">
    <location>
        <begin position="318"/>
        <end position="342"/>
    </location>
</feature>
<evidence type="ECO:0000313" key="10">
    <source>
        <dbReference type="Proteomes" id="UP000054564"/>
    </source>
</evidence>
<feature type="region of interest" description="Disordered" evidence="6">
    <location>
        <begin position="609"/>
        <end position="633"/>
    </location>
</feature>
<dbReference type="Proteomes" id="UP000054564">
    <property type="component" value="Unassembled WGS sequence"/>
</dbReference>
<keyword evidence="7" id="KW-0812">Transmembrane</keyword>
<evidence type="ECO:0000256" key="5">
    <source>
        <dbReference type="ARBA" id="ARBA00023242"/>
    </source>
</evidence>
<keyword evidence="2" id="KW-0479">Metal-binding</keyword>
<evidence type="ECO:0000256" key="6">
    <source>
        <dbReference type="SAM" id="MobiDB-lite"/>
    </source>
</evidence>
<evidence type="ECO:0000256" key="2">
    <source>
        <dbReference type="ARBA" id="ARBA00022723"/>
    </source>
</evidence>
<feature type="transmembrane region" description="Helical" evidence="7">
    <location>
        <begin position="116"/>
        <end position="137"/>
    </location>
</feature>
<gene>
    <name evidence="9" type="ORF">PSTG_07685</name>
</gene>
<evidence type="ECO:0000256" key="3">
    <source>
        <dbReference type="ARBA" id="ARBA00022771"/>
    </source>
</evidence>
<evidence type="ECO:0000259" key="8">
    <source>
        <dbReference type="Pfam" id="PF05699"/>
    </source>
</evidence>
<dbReference type="InterPro" id="IPR008906">
    <property type="entry name" value="HATC_C_dom"/>
</dbReference>
<keyword evidence="3" id="KW-0863">Zinc-finger</keyword>
<feature type="compositionally biased region" description="Basic and acidic residues" evidence="6">
    <location>
        <begin position="60"/>
        <end position="70"/>
    </location>
</feature>
<feature type="region of interest" description="Disordered" evidence="6">
    <location>
        <begin position="1"/>
        <end position="70"/>
    </location>
</feature>
<organism evidence="9 10">
    <name type="scientific">Puccinia striiformis f. sp. tritici PST-78</name>
    <dbReference type="NCBI Taxonomy" id="1165861"/>
    <lineage>
        <taxon>Eukaryota</taxon>
        <taxon>Fungi</taxon>
        <taxon>Dikarya</taxon>
        <taxon>Basidiomycota</taxon>
        <taxon>Pucciniomycotina</taxon>
        <taxon>Pucciniomycetes</taxon>
        <taxon>Pucciniales</taxon>
        <taxon>Pucciniaceae</taxon>
        <taxon>Puccinia</taxon>
    </lineage>
</organism>
<dbReference type="PANTHER" id="PTHR46481:SF10">
    <property type="entry name" value="ZINC FINGER BED DOMAIN-CONTAINING PROTEIN 39"/>
    <property type="match status" value="1"/>
</dbReference>
<name>A0A0L0VIE6_9BASI</name>
<keyword evidence="10" id="KW-1185">Reference proteome</keyword>
<feature type="domain" description="HAT C-terminal dimerisation" evidence="8">
    <location>
        <begin position="663"/>
        <end position="730"/>
    </location>
</feature>
<evidence type="ECO:0000313" key="9">
    <source>
        <dbReference type="EMBL" id="KNE99033.1"/>
    </source>
</evidence>
<dbReference type="EMBL" id="AJIL01000050">
    <property type="protein sequence ID" value="KNE99033.1"/>
    <property type="molecule type" value="Genomic_DNA"/>
</dbReference>
<dbReference type="AlphaFoldDB" id="A0A0L0VIE6"/>
<evidence type="ECO:0000256" key="1">
    <source>
        <dbReference type="ARBA" id="ARBA00004123"/>
    </source>
</evidence>
<feature type="compositionally biased region" description="Basic residues" evidence="6">
    <location>
        <begin position="1"/>
        <end position="11"/>
    </location>
</feature>
<dbReference type="PANTHER" id="PTHR46481">
    <property type="entry name" value="ZINC FINGER BED DOMAIN-CONTAINING PROTEIN 4"/>
    <property type="match status" value="1"/>
</dbReference>
<keyword evidence="4" id="KW-0862">Zinc</keyword>
<feature type="compositionally biased region" description="Polar residues" evidence="6">
    <location>
        <begin position="19"/>
        <end position="29"/>
    </location>
</feature>
<keyword evidence="7" id="KW-0472">Membrane</keyword>
<dbReference type="OrthoDB" id="3259198at2759"/>
<comment type="caution">
    <text evidence="9">The sequence shown here is derived from an EMBL/GenBank/DDBJ whole genome shotgun (WGS) entry which is preliminary data.</text>
</comment>
<keyword evidence="7" id="KW-1133">Transmembrane helix</keyword>